<feature type="chain" id="PRO_5008020805" evidence="2">
    <location>
        <begin position="27"/>
        <end position="303"/>
    </location>
</feature>
<dbReference type="RefSeq" id="WP_242858919.1">
    <property type="nucleotide sequence ID" value="NZ_CYZD01000009.1"/>
</dbReference>
<dbReference type="Gene3D" id="3.10.310.50">
    <property type="match status" value="1"/>
</dbReference>
<accession>A0A174EJN8</accession>
<sequence>MKIKKKIWGCLLSLLCIFMLVLPVMASESQETDSEIPAVTSEDLAVPTEIPAIPEERQKPLLVDDAGLLTEEESSALLNKLEDISQKYENEVGIVTVNSLEGKTAEAYADDYYDYNGYGYGENDDGLLLLISMGEREWAISTYGYSHTVAFTDAGLEFISGEFQSKLSSGNYADAFNCFADQCDDFLRQAATGKPYDVDNMPSKGKVHPFWLVTDLVVAFLISFRLVKSKSRNLKSVKKQESAEAYERKGSMSLRRSTDSFVNRIVTQRTIRNEKDSSSSSSGGSSSHTSSSGRSHGGASGKF</sequence>
<evidence type="ECO:0000313" key="4">
    <source>
        <dbReference type="EMBL" id="CUO36170.1"/>
    </source>
</evidence>
<evidence type="ECO:0000256" key="2">
    <source>
        <dbReference type="SAM" id="SignalP"/>
    </source>
</evidence>
<proteinExistence type="predicted"/>
<evidence type="ECO:0000259" key="3">
    <source>
        <dbReference type="Pfam" id="PF04536"/>
    </source>
</evidence>
<dbReference type="PANTHER" id="PTHR30373:SF2">
    <property type="entry name" value="UPF0603 PROTEIN YGCG"/>
    <property type="match status" value="1"/>
</dbReference>
<gene>
    <name evidence="4" type="ORF">ERS852394_02025</name>
</gene>
<dbReference type="Proteomes" id="UP000095409">
    <property type="component" value="Unassembled WGS sequence"/>
</dbReference>
<feature type="compositionally biased region" description="Low complexity" evidence="1">
    <location>
        <begin position="278"/>
        <end position="294"/>
    </location>
</feature>
<feature type="region of interest" description="Disordered" evidence="1">
    <location>
        <begin position="266"/>
        <end position="303"/>
    </location>
</feature>
<dbReference type="InterPro" id="IPR007621">
    <property type="entry name" value="TPM_dom"/>
</dbReference>
<dbReference type="AlphaFoldDB" id="A0A174EJN8"/>
<protein>
    <submittedName>
        <fullName evidence="4">Domain of uncharacterized function (DUF477)</fullName>
    </submittedName>
</protein>
<dbReference type="Pfam" id="PF04536">
    <property type="entry name" value="TPM_phosphatase"/>
    <property type="match status" value="1"/>
</dbReference>
<dbReference type="EMBL" id="CYZD01000009">
    <property type="protein sequence ID" value="CUO36170.1"/>
    <property type="molecule type" value="Genomic_DNA"/>
</dbReference>
<feature type="signal peptide" evidence="2">
    <location>
        <begin position="1"/>
        <end position="26"/>
    </location>
</feature>
<feature type="domain" description="TPM" evidence="3">
    <location>
        <begin position="63"/>
        <end position="184"/>
    </location>
</feature>
<reference evidence="4 5" key="1">
    <citation type="submission" date="2015-09" db="EMBL/GenBank/DDBJ databases">
        <authorList>
            <consortium name="Pathogen Informatics"/>
        </authorList>
    </citation>
    <scope>NUCLEOTIDE SEQUENCE [LARGE SCALE GENOMIC DNA]</scope>
    <source>
        <strain evidence="4 5">2789STDY5608837</strain>
    </source>
</reference>
<keyword evidence="2" id="KW-0732">Signal</keyword>
<evidence type="ECO:0000256" key="1">
    <source>
        <dbReference type="SAM" id="MobiDB-lite"/>
    </source>
</evidence>
<organism evidence="4 5">
    <name type="scientific">Blautia obeum</name>
    <dbReference type="NCBI Taxonomy" id="40520"/>
    <lineage>
        <taxon>Bacteria</taxon>
        <taxon>Bacillati</taxon>
        <taxon>Bacillota</taxon>
        <taxon>Clostridia</taxon>
        <taxon>Lachnospirales</taxon>
        <taxon>Lachnospiraceae</taxon>
        <taxon>Blautia</taxon>
    </lineage>
</organism>
<dbReference type="PANTHER" id="PTHR30373">
    <property type="entry name" value="UPF0603 PROTEIN YGCG"/>
    <property type="match status" value="1"/>
</dbReference>
<name>A0A174EJN8_9FIRM</name>
<evidence type="ECO:0000313" key="5">
    <source>
        <dbReference type="Proteomes" id="UP000095409"/>
    </source>
</evidence>